<comment type="subcellular location">
    <subcellularLocation>
        <location evidence="1 5">Membrane</location>
        <topology evidence="1 5">Multi-pass membrane protein</topology>
    </subcellularLocation>
</comment>
<protein>
    <submittedName>
        <fullName evidence="8">Peptide transporter</fullName>
    </submittedName>
</protein>
<organism evidence="8 9">
    <name type="scientific">Musa troglodytarum</name>
    <name type="common">fe'i banana</name>
    <dbReference type="NCBI Taxonomy" id="320322"/>
    <lineage>
        <taxon>Eukaryota</taxon>
        <taxon>Viridiplantae</taxon>
        <taxon>Streptophyta</taxon>
        <taxon>Embryophyta</taxon>
        <taxon>Tracheophyta</taxon>
        <taxon>Spermatophyta</taxon>
        <taxon>Magnoliopsida</taxon>
        <taxon>Liliopsida</taxon>
        <taxon>Zingiberales</taxon>
        <taxon>Musaceae</taxon>
        <taxon>Musa</taxon>
    </lineage>
</organism>
<gene>
    <name evidence="8" type="ORF">MUK42_11173</name>
</gene>
<dbReference type="GO" id="GO:0022857">
    <property type="term" value="F:transmembrane transporter activity"/>
    <property type="evidence" value="ECO:0007669"/>
    <property type="project" value="InterPro"/>
</dbReference>
<feature type="transmembrane region" description="Helical" evidence="7">
    <location>
        <begin position="62"/>
        <end position="81"/>
    </location>
</feature>
<evidence type="ECO:0000256" key="4">
    <source>
        <dbReference type="ARBA" id="ARBA00023136"/>
    </source>
</evidence>
<dbReference type="GO" id="GO:0006857">
    <property type="term" value="P:oligopeptide transport"/>
    <property type="evidence" value="ECO:0007669"/>
    <property type="project" value="InterPro"/>
</dbReference>
<feature type="transmembrane region" description="Helical" evidence="7">
    <location>
        <begin position="87"/>
        <end position="103"/>
    </location>
</feature>
<dbReference type="EMBL" id="CP097511">
    <property type="protein sequence ID" value="URE43725.1"/>
    <property type="molecule type" value="Genomic_DNA"/>
</dbReference>
<feature type="transmembrane region" description="Helical" evidence="7">
    <location>
        <begin position="274"/>
        <end position="297"/>
    </location>
</feature>
<feature type="region of interest" description="Disordered" evidence="6">
    <location>
        <begin position="530"/>
        <end position="577"/>
    </location>
</feature>
<dbReference type="SUPFAM" id="SSF103473">
    <property type="entry name" value="MFS general substrate transporter"/>
    <property type="match status" value="1"/>
</dbReference>
<dbReference type="InterPro" id="IPR036259">
    <property type="entry name" value="MFS_trans_sf"/>
</dbReference>
<dbReference type="PROSITE" id="PS01023">
    <property type="entry name" value="PTR2_2"/>
    <property type="match status" value="1"/>
</dbReference>
<reference evidence="8" key="1">
    <citation type="submission" date="2022-05" db="EMBL/GenBank/DDBJ databases">
        <title>The Musa troglodytarum L. genome provides insights into the mechanism of non-climacteric behaviour and enrichment of carotenoids.</title>
        <authorList>
            <person name="Wang J."/>
        </authorList>
    </citation>
    <scope>NUCLEOTIDE SEQUENCE</scope>
    <source>
        <tissue evidence="8">Leaf</tissue>
    </source>
</reference>
<sequence length="996" mass="109992">MATCSHGVCDPTTAQTAVVFVALYLIALGTGGIKPCVSSFGADQFDESDESEKKRKSSFFNWFYFSINIGALIASSVLVWIQNNVGWGWGFGIPAVAMAIAVAPETRRESSNTTLRKSGMDVPDDKSLLYEVADKDPWKLCTVTQVEELKSVVRLLPIWATGIVFSTVYGQMGTMFVLQGNTLDPYMGPHFKIPAASLSIFDTISVIVWVPIYDRIIVPLARRSTGRERGFTQLTRMGIGLVISIFSMVAAGILEVVRLRIVASHNMYDSKAYLPISIFWQIPQYFIVGAAEVFTFIGQLEFFYDQAPDATRSLCSALSLTTVALGNYLSTVLVTVVTGITTRNGKLGWIPDNLNRGHLDYFFWLLAVLSLVNFVAYLLIAKWYTYKKTTDEEFDYSTSLELGRALPCFVPSKQHAKDALVQDQQQPEVSVYHMGFIDCRGQDETGRYSMTVEIESQHPHHHHHHHQQHLPPPLQPQRRPPSSTCDLHPGETVTGFCASCLRERLAGLETPAATSGRKSTSALRSVFHKVSSSTGPAAGPSFLRRSKSFSFSRGGSGGDGLSAQRPPASALEPQRKSCDVRGRSTLWSLFHQDDRHRVAQNPIVPPSASASITEAAAAAASTGGAIDLECGNLGHPGLSVALPVPETRKEEGDSGDEIRPVDPVVVVVGTSGEVNEETQEEEANEDEAELKTMKDHIDLDSQQQPKKPPSKDLKEIASNFWLAASVFSKKLQKWRRRQKLKKQGGETAMPADKPPKASRRFRDTQSEVAVDASGRRSCDTDPRFSLDAGRMSFDDPRFSWDEPRASWDGYLIGGRSVFPRLPPILSVVEDAPAPAPAVPRSDYLIPVEEDTTIPGGSVQTRDYYLDSSSRRRRSLDRSSSMREQPVEVNELKPVPNGKVSPANGMDFLHFHNGTLLDRDIKDWSSNSMRDDYSGSFEGAAAAAKKTRRWSKAWSLGEDNVVENSLSESWPELQSRGFDSRMLRSNSSRSSSFRRTV</sequence>
<evidence type="ECO:0000256" key="5">
    <source>
        <dbReference type="RuleBase" id="RU003755"/>
    </source>
</evidence>
<dbReference type="Gene3D" id="1.20.1250.20">
    <property type="entry name" value="MFS general substrate transporter like domains"/>
    <property type="match status" value="2"/>
</dbReference>
<keyword evidence="9" id="KW-1185">Reference proteome</keyword>
<feature type="compositionally biased region" description="Pro residues" evidence="6">
    <location>
        <begin position="470"/>
        <end position="479"/>
    </location>
</feature>
<dbReference type="PANTHER" id="PTHR31659">
    <property type="entry name" value="PROTEIN: UPF0503-LIKE PROTEIN, PUTATIVE (DUF740)-RELATED"/>
    <property type="match status" value="1"/>
</dbReference>
<dbReference type="InterPro" id="IPR000109">
    <property type="entry name" value="POT_fam"/>
</dbReference>
<evidence type="ECO:0000256" key="6">
    <source>
        <dbReference type="SAM" id="MobiDB-lite"/>
    </source>
</evidence>
<evidence type="ECO:0000313" key="8">
    <source>
        <dbReference type="EMBL" id="URE43725.1"/>
    </source>
</evidence>
<dbReference type="GO" id="GO:0016020">
    <property type="term" value="C:membrane"/>
    <property type="evidence" value="ECO:0007669"/>
    <property type="project" value="UniProtKB-SubCell"/>
</dbReference>
<feature type="transmembrane region" description="Helical" evidence="7">
    <location>
        <begin position="193"/>
        <end position="213"/>
    </location>
</feature>
<dbReference type="Pfam" id="PF05340">
    <property type="entry name" value="DUF740"/>
    <property type="match status" value="1"/>
</dbReference>
<feature type="region of interest" description="Disordered" evidence="6">
    <location>
        <begin position="737"/>
        <end position="788"/>
    </location>
</feature>
<evidence type="ECO:0000256" key="3">
    <source>
        <dbReference type="ARBA" id="ARBA00022989"/>
    </source>
</evidence>
<dbReference type="InterPro" id="IPR008004">
    <property type="entry name" value="OCTOPUS-like"/>
</dbReference>
<keyword evidence="4 7" id="KW-0472">Membrane</keyword>
<feature type="transmembrane region" description="Helical" evidence="7">
    <location>
        <begin position="155"/>
        <end position="173"/>
    </location>
</feature>
<evidence type="ECO:0000256" key="2">
    <source>
        <dbReference type="ARBA" id="ARBA00022692"/>
    </source>
</evidence>
<evidence type="ECO:0000313" key="9">
    <source>
        <dbReference type="Proteomes" id="UP001055439"/>
    </source>
</evidence>
<dbReference type="Pfam" id="PF00854">
    <property type="entry name" value="PTR2"/>
    <property type="match status" value="2"/>
</dbReference>
<dbReference type="InterPro" id="IPR018456">
    <property type="entry name" value="PTR2_symporter_CS"/>
</dbReference>
<proteinExistence type="inferred from homology"/>
<keyword evidence="3 7" id="KW-1133">Transmembrane helix</keyword>
<keyword evidence="2 5" id="KW-0812">Transmembrane</keyword>
<accession>A0A9E7I128</accession>
<comment type="similarity">
    <text evidence="5">Belongs to the major facilitator superfamily. Proton-dependent oligopeptide transporter (POT/PTR) (TC 2.A.17) family.</text>
</comment>
<name>A0A9E7I128_9LILI</name>
<dbReference type="PANTHER" id="PTHR31659:SF9">
    <property type="entry name" value="PROTEIN: UPF0503-LIKE PROTEIN, PUTATIVE (DUF740)-RELATED"/>
    <property type="match status" value="1"/>
</dbReference>
<dbReference type="OrthoDB" id="758624at2759"/>
<dbReference type="AlphaFoldDB" id="A0A9E7I128"/>
<evidence type="ECO:0000256" key="7">
    <source>
        <dbReference type="SAM" id="Phobius"/>
    </source>
</evidence>
<feature type="region of interest" description="Disordered" evidence="6">
    <location>
        <begin position="849"/>
        <end position="898"/>
    </location>
</feature>
<feature type="transmembrane region" description="Helical" evidence="7">
    <location>
        <begin position="318"/>
        <end position="341"/>
    </location>
</feature>
<feature type="transmembrane region" description="Helical" evidence="7">
    <location>
        <begin position="361"/>
        <end position="380"/>
    </location>
</feature>
<feature type="transmembrane region" description="Helical" evidence="7">
    <location>
        <begin position="234"/>
        <end position="254"/>
    </location>
</feature>
<keyword evidence="5" id="KW-0813">Transport</keyword>
<feature type="compositionally biased region" description="Basic and acidic residues" evidence="6">
    <location>
        <begin position="773"/>
        <end position="784"/>
    </location>
</feature>
<evidence type="ECO:0000256" key="1">
    <source>
        <dbReference type="ARBA" id="ARBA00004141"/>
    </source>
</evidence>
<dbReference type="Proteomes" id="UP001055439">
    <property type="component" value="Chromosome 9"/>
</dbReference>
<feature type="compositionally biased region" description="Basic residues" evidence="6">
    <location>
        <begin position="459"/>
        <end position="468"/>
    </location>
</feature>
<feature type="region of interest" description="Disordered" evidence="6">
    <location>
        <begin position="456"/>
        <end position="487"/>
    </location>
</feature>